<reference evidence="7" key="1">
    <citation type="submission" date="2020-08" db="EMBL/GenBank/DDBJ databases">
        <title>Genome public.</title>
        <authorList>
            <person name="Liu C."/>
            <person name="Sun Q."/>
        </authorList>
    </citation>
    <scope>NUCLEOTIDE SEQUENCE</scope>
    <source>
        <strain evidence="7">NSJ-55</strain>
    </source>
</reference>
<proteinExistence type="inferred from homology"/>
<dbReference type="InterPro" id="IPR003751">
    <property type="entry name" value="CsrA"/>
</dbReference>
<dbReference type="GO" id="GO:0006402">
    <property type="term" value="P:mRNA catabolic process"/>
    <property type="evidence" value="ECO:0007669"/>
    <property type="project" value="InterPro"/>
</dbReference>
<keyword evidence="8" id="KW-1185">Reference proteome</keyword>
<comment type="subcellular location">
    <subcellularLocation>
        <location evidence="6">Cytoplasm</location>
    </subcellularLocation>
</comment>
<keyword evidence="1 6" id="KW-0963">Cytoplasm</keyword>
<dbReference type="GO" id="GO:0006109">
    <property type="term" value="P:regulation of carbohydrate metabolic process"/>
    <property type="evidence" value="ECO:0007669"/>
    <property type="project" value="InterPro"/>
</dbReference>
<dbReference type="Pfam" id="PF02599">
    <property type="entry name" value="CsrA"/>
    <property type="match status" value="1"/>
</dbReference>
<evidence type="ECO:0000313" key="7">
    <source>
        <dbReference type="EMBL" id="MBC5689375.1"/>
    </source>
</evidence>
<evidence type="ECO:0000313" key="8">
    <source>
        <dbReference type="Proteomes" id="UP000652477"/>
    </source>
</evidence>
<evidence type="ECO:0000256" key="4">
    <source>
        <dbReference type="ARBA" id="ARBA00022845"/>
    </source>
</evidence>
<protein>
    <recommendedName>
        <fullName evidence="6">Translational regulator CsrA</fullName>
    </recommendedName>
</protein>
<dbReference type="PANTHER" id="PTHR34984">
    <property type="entry name" value="CARBON STORAGE REGULATOR"/>
    <property type="match status" value="1"/>
</dbReference>
<dbReference type="AlphaFoldDB" id="A0A923LJE8"/>
<gene>
    <name evidence="6" type="primary">csrA</name>
    <name evidence="7" type="ORF">H8S37_10645</name>
</gene>
<dbReference type="GO" id="GO:0048027">
    <property type="term" value="F:mRNA 5'-UTR binding"/>
    <property type="evidence" value="ECO:0007669"/>
    <property type="project" value="UniProtKB-UniRule"/>
</dbReference>
<organism evidence="7 8">
    <name type="scientific">Mediterraneibacter hominis</name>
    <dbReference type="NCBI Taxonomy" id="2763054"/>
    <lineage>
        <taxon>Bacteria</taxon>
        <taxon>Bacillati</taxon>
        <taxon>Bacillota</taxon>
        <taxon>Clostridia</taxon>
        <taxon>Lachnospirales</taxon>
        <taxon>Lachnospiraceae</taxon>
        <taxon>Mediterraneibacter</taxon>
    </lineage>
</organism>
<evidence type="ECO:0000256" key="3">
    <source>
        <dbReference type="ARBA" id="ARBA00022795"/>
    </source>
</evidence>
<evidence type="ECO:0000256" key="2">
    <source>
        <dbReference type="ARBA" id="ARBA00022491"/>
    </source>
</evidence>
<keyword evidence="2 6" id="KW-0678">Repressor</keyword>
<evidence type="ECO:0000256" key="6">
    <source>
        <dbReference type="HAMAP-Rule" id="MF_00167"/>
    </source>
</evidence>
<dbReference type="Gene3D" id="2.60.40.4380">
    <property type="entry name" value="Translational regulator CsrA"/>
    <property type="match status" value="1"/>
</dbReference>
<dbReference type="GO" id="GO:0045947">
    <property type="term" value="P:negative regulation of translational initiation"/>
    <property type="evidence" value="ECO:0007669"/>
    <property type="project" value="UniProtKB-UniRule"/>
</dbReference>
<dbReference type="InterPro" id="IPR036107">
    <property type="entry name" value="CsrA_sf"/>
</dbReference>
<dbReference type="PANTHER" id="PTHR34984:SF1">
    <property type="entry name" value="CARBON STORAGE REGULATOR"/>
    <property type="match status" value="1"/>
</dbReference>
<dbReference type="HAMAP" id="MF_00167">
    <property type="entry name" value="CsrA"/>
    <property type="match status" value="1"/>
</dbReference>
<keyword evidence="3 6" id="KW-1005">Bacterial flagellum biogenesis</keyword>
<evidence type="ECO:0000256" key="5">
    <source>
        <dbReference type="ARBA" id="ARBA00022884"/>
    </source>
</evidence>
<comment type="caution">
    <text evidence="7">The sequence shown here is derived from an EMBL/GenBank/DDBJ whole genome shotgun (WGS) entry which is preliminary data.</text>
</comment>
<evidence type="ECO:0000256" key="1">
    <source>
        <dbReference type="ARBA" id="ARBA00022490"/>
    </source>
</evidence>
<keyword evidence="5 6" id="KW-0694">RNA-binding</keyword>
<dbReference type="EMBL" id="JACOPF010000002">
    <property type="protein sequence ID" value="MBC5689375.1"/>
    <property type="molecule type" value="Genomic_DNA"/>
</dbReference>
<dbReference type="GO" id="GO:0005829">
    <property type="term" value="C:cytosol"/>
    <property type="evidence" value="ECO:0007669"/>
    <property type="project" value="TreeGrafter"/>
</dbReference>
<dbReference type="Proteomes" id="UP000652477">
    <property type="component" value="Unassembled WGS sequence"/>
</dbReference>
<dbReference type="SUPFAM" id="SSF117130">
    <property type="entry name" value="CsrA-like"/>
    <property type="match status" value="1"/>
</dbReference>
<name>A0A923LJE8_9FIRM</name>
<comment type="similarity">
    <text evidence="6">Belongs to the CsrA/RsmA family.</text>
</comment>
<comment type="subunit">
    <text evidence="6">Homodimer; the beta-strands of each monomer intercalate to form a hydrophobic core, while the alpha-helices form wings that extend away from the core.</text>
</comment>
<comment type="function">
    <text evidence="6">A translational regulator that binds mRNA to regulate translation initiation and/or mRNA stability. Usually binds in the 5'-UTR at or near the Shine-Dalgarno sequence preventing ribosome-binding, thus repressing translation. Its main target seems to be the major flagellin gene, while its function is anatagonized by FliW.</text>
</comment>
<keyword evidence="4 6" id="KW-0810">Translation regulation</keyword>
<sequence length="75" mass="8236">MLILGRKKGEEIVINDNIIITVKEVGADSVKLAIEAPRDVPVLRKELIEAARENKEAAAGQKDISGLKALMEKRQ</sequence>
<dbReference type="GO" id="GO:1902208">
    <property type="term" value="P:regulation of bacterial-type flagellum assembly"/>
    <property type="evidence" value="ECO:0007669"/>
    <property type="project" value="UniProtKB-UniRule"/>
</dbReference>
<accession>A0A923LJE8</accession>
<dbReference type="GO" id="GO:0044781">
    <property type="term" value="P:bacterial-type flagellum organization"/>
    <property type="evidence" value="ECO:0007669"/>
    <property type="project" value="UniProtKB-KW"/>
</dbReference>
<dbReference type="RefSeq" id="WP_186876047.1">
    <property type="nucleotide sequence ID" value="NZ_JACOPF010000002.1"/>
</dbReference>